<keyword evidence="1" id="KW-0690">Ribosome biogenesis</keyword>
<dbReference type="EMBL" id="CP000251">
    <property type="protein sequence ID" value="ABC80126.1"/>
    <property type="molecule type" value="Genomic_DNA"/>
</dbReference>
<proteinExistence type="predicted"/>
<dbReference type="InterPro" id="IPR015946">
    <property type="entry name" value="KH_dom-like_a/b"/>
</dbReference>
<sequence>MTPERPNRPGAPARATPSTPQPAASAADAAALRAERLERILLALFRSVVREESTDPGLTGVDLVALRLSQDGAEARIGYALEVPRGERQGAEREAAEALARAAPLLRARLAEVIELPTLPSLTFALERVREVPRAARAGAA</sequence>
<evidence type="ECO:0008006" key="5">
    <source>
        <dbReference type="Google" id="ProtNLM"/>
    </source>
</evidence>
<evidence type="ECO:0000313" key="4">
    <source>
        <dbReference type="Proteomes" id="UP000001935"/>
    </source>
</evidence>
<organism evidence="3 4">
    <name type="scientific">Anaeromyxobacter dehalogenans (strain 2CP-C)</name>
    <dbReference type="NCBI Taxonomy" id="290397"/>
    <lineage>
        <taxon>Bacteria</taxon>
        <taxon>Pseudomonadati</taxon>
        <taxon>Myxococcota</taxon>
        <taxon>Myxococcia</taxon>
        <taxon>Myxococcales</taxon>
        <taxon>Cystobacterineae</taxon>
        <taxon>Anaeromyxobacteraceae</taxon>
        <taxon>Anaeromyxobacter</taxon>
    </lineage>
</organism>
<dbReference type="InterPro" id="IPR000238">
    <property type="entry name" value="RbfA"/>
</dbReference>
<evidence type="ECO:0000313" key="3">
    <source>
        <dbReference type="EMBL" id="ABC80126.1"/>
    </source>
</evidence>
<accession>Q2IMU6</accession>
<protein>
    <recommendedName>
        <fullName evidence="5">Ribosome-binding factor A</fullName>
    </recommendedName>
</protein>
<dbReference type="KEGG" id="ade:Adeh_0350"/>
<evidence type="ECO:0000256" key="1">
    <source>
        <dbReference type="ARBA" id="ARBA00022517"/>
    </source>
</evidence>
<dbReference type="Gene3D" id="3.30.300.20">
    <property type="match status" value="1"/>
</dbReference>
<dbReference type="Proteomes" id="UP000001935">
    <property type="component" value="Chromosome"/>
</dbReference>
<name>Q2IMU6_ANADE</name>
<dbReference type="InterPro" id="IPR023799">
    <property type="entry name" value="RbfA_dom_sf"/>
</dbReference>
<dbReference type="RefSeq" id="WP_011419409.1">
    <property type="nucleotide sequence ID" value="NC_007760.1"/>
</dbReference>
<feature type="region of interest" description="Disordered" evidence="2">
    <location>
        <begin position="1"/>
        <end position="29"/>
    </location>
</feature>
<dbReference type="AlphaFoldDB" id="Q2IMU6"/>
<dbReference type="Pfam" id="PF02033">
    <property type="entry name" value="RBFA"/>
    <property type="match status" value="1"/>
</dbReference>
<dbReference type="HOGENOM" id="CLU_1821370_0_0_7"/>
<dbReference type="GO" id="GO:0006364">
    <property type="term" value="P:rRNA processing"/>
    <property type="evidence" value="ECO:0007669"/>
    <property type="project" value="InterPro"/>
</dbReference>
<reference evidence="3" key="1">
    <citation type="submission" date="2006-01" db="EMBL/GenBank/DDBJ databases">
        <title>Complete sequence of Anaeromyxobacter dehalogenans 2CP-C.</title>
        <authorList>
            <consortium name="US DOE Joint Genome Institute"/>
            <person name="Copeland A."/>
            <person name="Lucas S."/>
            <person name="Lapidus A."/>
            <person name="Barry K."/>
            <person name="Detter J.C."/>
            <person name="Glavina T."/>
            <person name="Hammon N."/>
            <person name="Israni S."/>
            <person name="Pitluck S."/>
            <person name="Brettin T."/>
            <person name="Bruce D."/>
            <person name="Han C."/>
            <person name="Tapia R."/>
            <person name="Gilna P."/>
            <person name="Kiss H."/>
            <person name="Schmutz J."/>
            <person name="Larimer F."/>
            <person name="Land M."/>
            <person name="Kyrpides N."/>
            <person name="Anderson I."/>
            <person name="Sanford R.A."/>
            <person name="Ritalahti K.M."/>
            <person name="Thomas H.S."/>
            <person name="Kirby J.R."/>
            <person name="Zhulin I.B."/>
            <person name="Loeffler F.E."/>
            <person name="Richardson P."/>
        </authorList>
    </citation>
    <scope>NUCLEOTIDE SEQUENCE</scope>
    <source>
        <strain evidence="3">2CP-C</strain>
    </source>
</reference>
<evidence type="ECO:0000256" key="2">
    <source>
        <dbReference type="SAM" id="MobiDB-lite"/>
    </source>
</evidence>
<dbReference type="OrthoDB" id="10008150at2"/>
<gene>
    <name evidence="3" type="ordered locus">Adeh_0350</name>
</gene>
<dbReference type="SUPFAM" id="SSF89919">
    <property type="entry name" value="Ribosome-binding factor A, RbfA"/>
    <property type="match status" value="1"/>
</dbReference>
<feature type="compositionally biased region" description="Low complexity" evidence="2">
    <location>
        <begin position="11"/>
        <end position="29"/>
    </location>
</feature>